<dbReference type="EMBL" id="MDYQ01000017">
    <property type="protein sequence ID" value="PRP87832.1"/>
    <property type="molecule type" value="Genomic_DNA"/>
</dbReference>
<keyword evidence="7" id="KW-1185">Reference proteome</keyword>
<sequence>MGRLGEREEDSIDAEFLHKMKDLFEQSIRGTRTENPDQANSLRRFVDGLDVNNPNIQKLFKRIVQDVLSPNRTMDSSIDTLWDFDGRARFWQRLLESTTLESVDLAPAFVAESPSIARRPSASSTSGRRANAALVTRLRDKEENDALEEVQNHSVPELVEGDRKNRRGSKGATPLMLAVGAGDSETVKKMLDAPNGPDIINQRDYKGRAAVHYAVYKSPSILKLLLSYEHCDANIADDVGATPLMLAAVRGDMDSIVALTEWSGIDVDKRCDQGYTALHYAVKFENHDALELLLGNDEEDPNIRASPGIKNNDGTTPLMLAVSLGQIEMVDHLLREMSPEDIFTLDEKNRSAYDIAVMKNFTEIALHIAHVIGSDGGENSGIETPNTFFDSGSDSDSDVESNGAEQQREKKNGINSFASKEGNTLLHYACLKGDKERTFQRLINRGINVDVRNMMSQTPLHLAAKEGQDKCVITLLNHKATVDAADNKKRTPLHYAARYGHKKVVRILLSKGAKMYDDIKGCNPLHYASRFSKEDCVEAILEKFGREFLDRVDKKGRTAIHFASMKGGASVVKHFIGRGARVDIVDHFGKLALHYSAKNGDNLCSSQIMSSPSASTEGILDVQDQLGRTPLFIASLAGHAQLVKTFVKYSPDAGIRDTCGRTPLHAACNIGHRDKIRPHLSIVRCLLDTSNPNAVESQLGRTPLYYLITTMSSFDRMAPDLGDKICNLIDLFAEHRCRFEKIDEFENSMAHLLANKNVMPGNVKRQIFQKAIDLVPSMAHLKNKLGRTPLHEASTSGDVDSLEILFKCTDIDINVADPKGRTPIHIAALSGQCNVLQLLIQRSNHPDAQDDYGRTALHYAAYNGSVECVNCLLKRTKLHITDNRGRNALHAAASKAKHEVVALLLKSGMDVNVVTLKGQTPLTRLCIASADDELTDEVIMTTARILLSHHCMMEPDEKYGTPLMYAAAAGRSCLVKLLLSQPGCKLERLTKRGKSAMDFAKMRGHDHIVRIIEESTLSPLPQRHTVEVVPEPIVEVDDVIVNPVEEEISVISPAKEDDTKIVVIHSSPIPQRRSVLKGSRAAEMMNSLSPAKTEARPPEFNLAIRAVIEALSDDTEAVAPWSLEPFVPRQVYDPLLQVVEDIHFRIDVIKRRMNQDDVEDISRIAETRCKEILKTQDERNDLIKQVTVYAEEVSRMLKERPPILNEDEPTQERKFRSIPSPPQRHSTIDRNIALSTLINFFLLAALLWIFTPLHYPQQQQE</sequence>
<dbReference type="PRINTS" id="PR01415">
    <property type="entry name" value="ANKYRIN"/>
</dbReference>
<name>A0A2P6NV35_9EUKA</name>
<keyword evidence="5" id="KW-0812">Transmembrane</keyword>
<evidence type="ECO:0000313" key="7">
    <source>
        <dbReference type="Proteomes" id="UP000241769"/>
    </source>
</evidence>
<feature type="repeat" description="ANK" evidence="3">
    <location>
        <begin position="421"/>
        <end position="454"/>
    </location>
</feature>
<dbReference type="InterPro" id="IPR002110">
    <property type="entry name" value="Ankyrin_rpt"/>
</dbReference>
<feature type="repeat" description="ANK" evidence="3">
    <location>
        <begin position="273"/>
        <end position="294"/>
    </location>
</feature>
<evidence type="ECO:0000256" key="5">
    <source>
        <dbReference type="SAM" id="Phobius"/>
    </source>
</evidence>
<feature type="repeat" description="ANK" evidence="3">
    <location>
        <begin position="239"/>
        <end position="272"/>
    </location>
</feature>
<organism evidence="6 7">
    <name type="scientific">Planoprotostelium fungivorum</name>
    <dbReference type="NCBI Taxonomy" id="1890364"/>
    <lineage>
        <taxon>Eukaryota</taxon>
        <taxon>Amoebozoa</taxon>
        <taxon>Evosea</taxon>
        <taxon>Variosea</taxon>
        <taxon>Cavosteliida</taxon>
        <taxon>Cavosteliaceae</taxon>
        <taxon>Planoprotostelium</taxon>
    </lineage>
</organism>
<dbReference type="Proteomes" id="UP000241769">
    <property type="component" value="Unassembled WGS sequence"/>
</dbReference>
<feature type="repeat" description="ANK" evidence="3">
    <location>
        <begin position="884"/>
        <end position="916"/>
    </location>
</feature>
<gene>
    <name evidence="6" type="ORF">PROFUN_04306</name>
</gene>
<feature type="transmembrane region" description="Helical" evidence="5">
    <location>
        <begin position="1232"/>
        <end position="1250"/>
    </location>
</feature>
<evidence type="ECO:0000256" key="1">
    <source>
        <dbReference type="ARBA" id="ARBA00022737"/>
    </source>
</evidence>
<feature type="region of interest" description="Disordered" evidence="4">
    <location>
        <begin position="375"/>
        <end position="416"/>
    </location>
</feature>
<dbReference type="OrthoDB" id="17545at2759"/>
<dbReference type="InterPro" id="IPR036770">
    <property type="entry name" value="Ankyrin_rpt-contain_sf"/>
</dbReference>
<dbReference type="Pfam" id="PF00023">
    <property type="entry name" value="Ank"/>
    <property type="match status" value="5"/>
</dbReference>
<evidence type="ECO:0000256" key="2">
    <source>
        <dbReference type="ARBA" id="ARBA00023043"/>
    </source>
</evidence>
<feature type="repeat" description="ANK" evidence="3">
    <location>
        <begin position="488"/>
        <end position="515"/>
    </location>
</feature>
<dbReference type="Pfam" id="PF12796">
    <property type="entry name" value="Ank_2"/>
    <property type="match status" value="4"/>
</dbReference>
<dbReference type="SMART" id="SM00248">
    <property type="entry name" value="ANK"/>
    <property type="match status" value="18"/>
</dbReference>
<dbReference type="Gene3D" id="1.25.40.20">
    <property type="entry name" value="Ankyrin repeat-containing domain"/>
    <property type="match status" value="5"/>
</dbReference>
<keyword evidence="5" id="KW-1133">Transmembrane helix</keyword>
<feature type="repeat" description="ANK" evidence="3">
    <location>
        <begin position="313"/>
        <end position="335"/>
    </location>
</feature>
<dbReference type="PROSITE" id="PS50297">
    <property type="entry name" value="ANK_REP_REGION"/>
    <property type="match status" value="11"/>
</dbReference>
<feature type="repeat" description="ANK" evidence="3">
    <location>
        <begin position="455"/>
        <end position="487"/>
    </location>
</feature>
<dbReference type="PANTHER" id="PTHR24178:SF9">
    <property type="entry name" value="ANK_REP_REGION DOMAIN-CONTAINING PROTEIN"/>
    <property type="match status" value="1"/>
</dbReference>
<evidence type="ECO:0000256" key="4">
    <source>
        <dbReference type="SAM" id="MobiDB-lite"/>
    </source>
</evidence>
<dbReference type="SUPFAM" id="SSF48403">
    <property type="entry name" value="Ankyrin repeat"/>
    <property type="match status" value="2"/>
</dbReference>
<feature type="repeat" description="ANK" evidence="3">
    <location>
        <begin position="555"/>
        <end position="587"/>
    </location>
</feature>
<feature type="region of interest" description="Disordered" evidence="4">
    <location>
        <begin position="1203"/>
        <end position="1223"/>
    </location>
</feature>
<dbReference type="PROSITE" id="PS50088">
    <property type="entry name" value="ANK_REPEAT"/>
    <property type="match status" value="13"/>
</dbReference>
<dbReference type="AlphaFoldDB" id="A0A2P6NV35"/>
<feature type="repeat" description="ANK" evidence="3">
    <location>
        <begin position="785"/>
        <end position="807"/>
    </location>
</feature>
<keyword evidence="5" id="KW-0472">Membrane</keyword>
<accession>A0A2P6NV35</accession>
<comment type="caution">
    <text evidence="6">The sequence shown here is derived from an EMBL/GenBank/DDBJ whole genome shotgun (WGS) entry which is preliminary data.</text>
</comment>
<keyword evidence="1" id="KW-0677">Repeat</keyword>
<dbReference type="STRING" id="1890364.A0A2P6NV35"/>
<reference evidence="6 7" key="1">
    <citation type="journal article" date="2018" name="Genome Biol. Evol.">
        <title>Multiple Roots of Fruiting Body Formation in Amoebozoa.</title>
        <authorList>
            <person name="Hillmann F."/>
            <person name="Forbes G."/>
            <person name="Novohradska S."/>
            <person name="Ferling I."/>
            <person name="Riege K."/>
            <person name="Groth M."/>
            <person name="Westermann M."/>
            <person name="Marz M."/>
            <person name="Spaller T."/>
            <person name="Winckler T."/>
            <person name="Schaap P."/>
            <person name="Glockner G."/>
        </authorList>
    </citation>
    <scope>NUCLEOTIDE SEQUENCE [LARGE SCALE GENOMIC DNA]</scope>
    <source>
        <strain evidence="6 7">Jena</strain>
    </source>
</reference>
<evidence type="ECO:0000313" key="6">
    <source>
        <dbReference type="EMBL" id="PRP87832.1"/>
    </source>
</evidence>
<feature type="repeat" description="ANK" evidence="3">
    <location>
        <begin position="626"/>
        <end position="658"/>
    </location>
</feature>
<dbReference type="PANTHER" id="PTHR24178">
    <property type="entry name" value="MOLTING PROTEIN MLT-4"/>
    <property type="match status" value="1"/>
</dbReference>
<feature type="repeat" description="ANK" evidence="3">
    <location>
        <begin position="852"/>
        <end position="875"/>
    </location>
</feature>
<feature type="repeat" description="ANK" evidence="3">
    <location>
        <begin position="170"/>
        <end position="202"/>
    </location>
</feature>
<keyword evidence="2 3" id="KW-0040">ANK repeat</keyword>
<evidence type="ECO:0000256" key="3">
    <source>
        <dbReference type="PROSITE-ProRule" id="PRU00023"/>
    </source>
</evidence>
<feature type="repeat" description="ANK" evidence="3">
    <location>
        <begin position="819"/>
        <end position="851"/>
    </location>
</feature>
<proteinExistence type="predicted"/>
<protein>
    <submittedName>
        <fullName evidence="6">Ankyrin repeat protein</fullName>
    </submittedName>
</protein>
<dbReference type="InParanoid" id="A0A2P6NV35"/>